<proteinExistence type="predicted"/>
<dbReference type="EMBL" id="FLQS01000023">
    <property type="protein sequence ID" value="SBS76065.1"/>
    <property type="molecule type" value="Genomic_DNA"/>
</dbReference>
<organism evidence="1">
    <name type="scientific">uncultured Mycobacterium sp</name>
    <dbReference type="NCBI Taxonomy" id="171292"/>
    <lineage>
        <taxon>Bacteria</taxon>
        <taxon>Bacillati</taxon>
        <taxon>Actinomycetota</taxon>
        <taxon>Actinomycetes</taxon>
        <taxon>Mycobacteriales</taxon>
        <taxon>Mycobacteriaceae</taxon>
        <taxon>Mycobacterium</taxon>
        <taxon>environmental samples</taxon>
    </lineage>
</organism>
<evidence type="ECO:0008006" key="2">
    <source>
        <dbReference type="Google" id="ProtNLM"/>
    </source>
</evidence>
<sequence length="92" mass="9971">MWTGVKVPGIESLLRGVLDQWKGGIDAPDPQSVAAAFTDDAIFQGLRPYSVGPRGVFAFHDRDPVELRLGVVVVRTDGGWRIAYYQASPAAD</sequence>
<dbReference type="InterPro" id="IPR032710">
    <property type="entry name" value="NTF2-like_dom_sf"/>
</dbReference>
<dbReference type="SUPFAM" id="SSF54427">
    <property type="entry name" value="NTF2-like"/>
    <property type="match status" value="1"/>
</dbReference>
<accession>A0A1Y5PBK4</accession>
<reference evidence="1" key="1">
    <citation type="submission" date="2016-03" db="EMBL/GenBank/DDBJ databases">
        <authorList>
            <person name="Ploux O."/>
        </authorList>
    </citation>
    <scope>NUCLEOTIDE SEQUENCE</scope>
    <source>
        <strain evidence="1">UC10</strain>
    </source>
</reference>
<protein>
    <recommendedName>
        <fullName evidence="2">SnoaL-like domain-containing protein</fullName>
    </recommendedName>
</protein>
<gene>
    <name evidence="1" type="ORF">MHPYR_30062</name>
</gene>
<evidence type="ECO:0000313" key="1">
    <source>
        <dbReference type="EMBL" id="SBS76065.1"/>
    </source>
</evidence>
<dbReference type="AlphaFoldDB" id="A0A1Y5PBK4"/>
<name>A0A1Y5PBK4_9MYCO</name>